<name>A0A5N0V610_9PSEU</name>
<evidence type="ECO:0000256" key="1">
    <source>
        <dbReference type="SAM" id="MobiDB-lite"/>
    </source>
</evidence>
<sequence length="98" mass="10050">MGLNVTDEDLSGGTTSMAAALARGSIDVASGGTIGFIQNLSSKAISRTGYPFPDVYDALHRVLDAFGVERVAWARTSPGPATTTTTVPRSPTCAMTSG</sequence>
<dbReference type="EMBL" id="VMNW02000021">
    <property type="protein sequence ID" value="KAA9160530.1"/>
    <property type="molecule type" value="Genomic_DNA"/>
</dbReference>
<protein>
    <submittedName>
        <fullName evidence="2">Uncharacterized protein</fullName>
    </submittedName>
</protein>
<accession>A0A5N0V610</accession>
<dbReference type="AlphaFoldDB" id="A0A5N0V610"/>
<reference evidence="2" key="1">
    <citation type="submission" date="2019-09" db="EMBL/GenBank/DDBJ databases">
        <authorList>
            <person name="Teo W.F.A."/>
            <person name="Duangmal K."/>
        </authorList>
    </citation>
    <scope>NUCLEOTIDE SEQUENCE [LARGE SCALE GENOMIC DNA]</scope>
    <source>
        <strain evidence="2">K81G1</strain>
    </source>
</reference>
<dbReference type="RefSeq" id="WP_144748215.1">
    <property type="nucleotide sequence ID" value="NZ_VMNW02000021.1"/>
</dbReference>
<gene>
    <name evidence="2" type="ORF">FPZ12_016995</name>
</gene>
<feature type="compositionally biased region" description="Low complexity" evidence="1">
    <location>
        <begin position="77"/>
        <end position="92"/>
    </location>
</feature>
<evidence type="ECO:0000313" key="3">
    <source>
        <dbReference type="Proteomes" id="UP000319769"/>
    </source>
</evidence>
<dbReference type="Proteomes" id="UP000319769">
    <property type="component" value="Unassembled WGS sequence"/>
</dbReference>
<proteinExistence type="predicted"/>
<organism evidence="2 3">
    <name type="scientific">Amycolatopsis acidicola</name>
    <dbReference type="NCBI Taxonomy" id="2596893"/>
    <lineage>
        <taxon>Bacteria</taxon>
        <taxon>Bacillati</taxon>
        <taxon>Actinomycetota</taxon>
        <taxon>Actinomycetes</taxon>
        <taxon>Pseudonocardiales</taxon>
        <taxon>Pseudonocardiaceae</taxon>
        <taxon>Amycolatopsis</taxon>
    </lineage>
</organism>
<keyword evidence="3" id="KW-1185">Reference proteome</keyword>
<comment type="caution">
    <text evidence="2">The sequence shown here is derived from an EMBL/GenBank/DDBJ whole genome shotgun (WGS) entry which is preliminary data.</text>
</comment>
<feature type="region of interest" description="Disordered" evidence="1">
    <location>
        <begin position="77"/>
        <end position="98"/>
    </location>
</feature>
<evidence type="ECO:0000313" key="2">
    <source>
        <dbReference type="EMBL" id="KAA9160530.1"/>
    </source>
</evidence>